<gene>
    <name evidence="2" type="ORF">ABII15_30785</name>
</gene>
<feature type="domain" description="Helix-turn-helix" evidence="1">
    <location>
        <begin position="115"/>
        <end position="148"/>
    </location>
</feature>
<organism evidence="2">
    <name type="scientific">Streptomyces tabacisoli</name>
    <dbReference type="NCBI Taxonomy" id="3156398"/>
    <lineage>
        <taxon>Bacteria</taxon>
        <taxon>Bacillati</taxon>
        <taxon>Actinomycetota</taxon>
        <taxon>Actinomycetes</taxon>
        <taxon>Kitasatosporales</taxon>
        <taxon>Streptomycetaceae</taxon>
        <taxon>Streptomyces</taxon>
    </lineage>
</organism>
<accession>A0AAU8J1X9</accession>
<dbReference type="InterPro" id="IPR041657">
    <property type="entry name" value="HTH_17"/>
</dbReference>
<dbReference type="RefSeq" id="WP_353945536.1">
    <property type="nucleotide sequence ID" value="NZ_CP159534.1"/>
</dbReference>
<dbReference type="Pfam" id="PF12728">
    <property type="entry name" value="HTH_17"/>
    <property type="match status" value="1"/>
</dbReference>
<dbReference type="EMBL" id="CP159534">
    <property type="protein sequence ID" value="XCJ74088.1"/>
    <property type="molecule type" value="Genomic_DNA"/>
</dbReference>
<evidence type="ECO:0000313" key="2">
    <source>
        <dbReference type="EMBL" id="XCJ74088.1"/>
    </source>
</evidence>
<reference evidence="2" key="1">
    <citation type="submission" date="2024-06" db="EMBL/GenBank/DDBJ databases">
        <title>Streptomyces sp. strain HUAS MG91 genome sequences.</title>
        <authorList>
            <person name="Mo P."/>
        </authorList>
    </citation>
    <scope>NUCLEOTIDE SEQUENCE</scope>
    <source>
        <strain evidence="2">HUAS MG91</strain>
    </source>
</reference>
<proteinExistence type="predicted"/>
<evidence type="ECO:0000259" key="1">
    <source>
        <dbReference type="Pfam" id="PF12728"/>
    </source>
</evidence>
<name>A0AAU8J1X9_9ACTN</name>
<sequence>MRPPRRPLPSLGDGRRGRKIADDRRLLKPVILRIIELTQRGPRLRWFRDSLRSKFSGQWKTGISGIFFATRCLSRRIGPLFIPSPIEGPLLPEISSIPAGRASAFPDSPVVDRAFLGVREAAAYLGLSPRTLYVWRHRRQGPPSFRLGAVGG</sequence>
<dbReference type="AlphaFoldDB" id="A0AAU8J1X9"/>
<protein>
    <submittedName>
        <fullName evidence="2">Helix-turn-helix domain-containing protein</fullName>
    </submittedName>
</protein>
<dbReference type="KEGG" id="stac:ABII15_30785"/>